<dbReference type="Gene3D" id="1.10.8.1060">
    <property type="entry name" value="Corynebacterium glutamicum thioredoxin-dependent arsenate reductase, N-terminal domain"/>
    <property type="match status" value="1"/>
</dbReference>
<feature type="region of interest" description="Disordered" evidence="1">
    <location>
        <begin position="87"/>
        <end position="114"/>
    </location>
</feature>
<reference evidence="2" key="1">
    <citation type="journal article" date="2014" name="Int. J. Syst. Evol. Microbiol.">
        <title>Complete genome sequence of Corynebacterium casei LMG S-19264T (=DSM 44701T), isolated from a smear-ripened cheese.</title>
        <authorList>
            <consortium name="US DOE Joint Genome Institute (JGI-PGF)"/>
            <person name="Walter F."/>
            <person name="Albersmeier A."/>
            <person name="Kalinowski J."/>
            <person name="Ruckert C."/>
        </authorList>
    </citation>
    <scope>NUCLEOTIDE SEQUENCE</scope>
    <source>
        <strain evidence="2">JCM 4125</strain>
    </source>
</reference>
<evidence type="ECO:0000313" key="2">
    <source>
        <dbReference type="EMBL" id="GGT75540.1"/>
    </source>
</evidence>
<dbReference type="EMBL" id="BMSA01000021">
    <property type="protein sequence ID" value="GGT75540.1"/>
    <property type="molecule type" value="Genomic_DNA"/>
</dbReference>
<sequence>MWVADSLQGDGPPREREPGRVEEAMRSVTRQDELDALQDLVGRLRLAYGSADAATVEAAVLDAYEMFKEARIRAFVPILVERRARAALDAGPPTVPENPKTPTGPREGSVAALP</sequence>
<keyword evidence="3" id="KW-1185">Reference proteome</keyword>
<proteinExistence type="predicted"/>
<protein>
    <submittedName>
        <fullName evidence="2">Uncharacterized protein</fullName>
    </submittedName>
</protein>
<gene>
    <name evidence="2" type="ORF">GCM10010226_62150</name>
</gene>
<dbReference type="Proteomes" id="UP000646776">
    <property type="component" value="Unassembled WGS sequence"/>
</dbReference>
<name>A0A918HKW5_9ACTN</name>
<feature type="compositionally biased region" description="Basic and acidic residues" evidence="1">
    <location>
        <begin position="12"/>
        <end position="28"/>
    </location>
</feature>
<feature type="region of interest" description="Disordered" evidence="1">
    <location>
        <begin position="1"/>
        <end position="28"/>
    </location>
</feature>
<dbReference type="AlphaFoldDB" id="A0A918HKW5"/>
<comment type="caution">
    <text evidence="2">The sequence shown here is derived from an EMBL/GenBank/DDBJ whole genome shotgun (WGS) entry which is preliminary data.</text>
</comment>
<evidence type="ECO:0000256" key="1">
    <source>
        <dbReference type="SAM" id="MobiDB-lite"/>
    </source>
</evidence>
<dbReference type="NCBIfam" id="NF046112">
    <property type="entry name" value="MSMEG_6209_Nter"/>
    <property type="match status" value="1"/>
</dbReference>
<accession>A0A918HKW5</accession>
<evidence type="ECO:0000313" key="3">
    <source>
        <dbReference type="Proteomes" id="UP000646776"/>
    </source>
</evidence>
<organism evidence="2 3">
    <name type="scientific">Streptomyces phaeofaciens</name>
    <dbReference type="NCBI Taxonomy" id="68254"/>
    <lineage>
        <taxon>Bacteria</taxon>
        <taxon>Bacillati</taxon>
        <taxon>Actinomycetota</taxon>
        <taxon>Actinomycetes</taxon>
        <taxon>Kitasatosporales</taxon>
        <taxon>Streptomycetaceae</taxon>
        <taxon>Streptomyces</taxon>
    </lineage>
</organism>
<reference evidence="2" key="2">
    <citation type="submission" date="2020-09" db="EMBL/GenBank/DDBJ databases">
        <authorList>
            <person name="Sun Q."/>
            <person name="Ohkuma M."/>
        </authorList>
    </citation>
    <scope>NUCLEOTIDE SEQUENCE</scope>
    <source>
        <strain evidence="2">JCM 4125</strain>
    </source>
</reference>